<evidence type="ECO:0000313" key="2">
    <source>
        <dbReference type="EMBL" id="MCB8889961.1"/>
    </source>
</evidence>
<keyword evidence="3" id="KW-1185">Reference proteome</keyword>
<dbReference type="EMBL" id="WHVL01000005">
    <property type="protein sequence ID" value="MCB8889961.1"/>
    <property type="molecule type" value="Genomic_DNA"/>
</dbReference>
<proteinExistence type="predicted"/>
<feature type="region of interest" description="Disordered" evidence="1">
    <location>
        <begin position="56"/>
        <end position="83"/>
    </location>
</feature>
<accession>A0ABS8DUE8</accession>
<dbReference type="Proteomes" id="UP001319882">
    <property type="component" value="Unassembled WGS sequence"/>
</dbReference>
<evidence type="ECO:0000256" key="1">
    <source>
        <dbReference type="SAM" id="MobiDB-lite"/>
    </source>
</evidence>
<comment type="caution">
    <text evidence="2">The sequence shown here is derived from an EMBL/GenBank/DDBJ whole genome shotgun (WGS) entry which is preliminary data.</text>
</comment>
<gene>
    <name evidence="2" type="ORF">GEV37_12640</name>
</gene>
<dbReference type="RefSeq" id="WP_227390627.1">
    <property type="nucleotide sequence ID" value="NZ_JBHSCJ010000002.1"/>
</dbReference>
<reference evidence="2 3" key="1">
    <citation type="journal article" date="2021" name="Sci. Rep.">
        <title>Genome analysis of a halophilic bacterium Halomonas malpeensis YU-PRIM-29(T) reveals its exopolysaccharide and pigment producing capabilities.</title>
        <authorList>
            <person name="Athmika"/>
            <person name="Ghate S.D."/>
            <person name="Arun A.B."/>
            <person name="Rao S.S."/>
            <person name="Kumar S.T.A."/>
            <person name="Kandiyil M.K."/>
            <person name="Saptami K."/>
            <person name="Rekha P.D."/>
        </authorList>
    </citation>
    <scope>NUCLEOTIDE SEQUENCE [LARGE SCALE GENOMIC DNA]</scope>
    <source>
        <strain evidence="3">prim 29</strain>
    </source>
</reference>
<organism evidence="2 3">
    <name type="scientific">Vreelandella malpeensis</name>
    <dbReference type="NCBI Taxonomy" id="1172368"/>
    <lineage>
        <taxon>Bacteria</taxon>
        <taxon>Pseudomonadati</taxon>
        <taxon>Pseudomonadota</taxon>
        <taxon>Gammaproteobacteria</taxon>
        <taxon>Oceanospirillales</taxon>
        <taxon>Halomonadaceae</taxon>
        <taxon>Vreelandella</taxon>
    </lineage>
</organism>
<name>A0ABS8DUE8_9GAMM</name>
<sequence length="108" mass="11636">MTPKKRRTLLGGTALAALLALGQITQHDAERQHDWLVAYCTDAAVWQAEERRGVPLNQRTGAPDYRGIAAESCPGMRPAGPALDADRQAPARIAMPDTAGAPFQLVQF</sequence>
<protein>
    <submittedName>
        <fullName evidence="2">Uncharacterized protein</fullName>
    </submittedName>
</protein>
<evidence type="ECO:0000313" key="3">
    <source>
        <dbReference type="Proteomes" id="UP001319882"/>
    </source>
</evidence>